<feature type="compositionally biased region" description="Polar residues" evidence="1">
    <location>
        <begin position="1"/>
        <end position="10"/>
    </location>
</feature>
<reference evidence="2 3" key="2">
    <citation type="journal article" date="2019" name="G3 (Bethesda)">
        <title>Hybrid Assembly of the Genome of the Entomopathogenic Nematode Steinernema carpocapsae Identifies the X-Chromosome.</title>
        <authorList>
            <person name="Serra L."/>
            <person name="Macchietto M."/>
            <person name="Macias-Munoz A."/>
            <person name="McGill C.J."/>
            <person name="Rodriguez I.M."/>
            <person name="Rodriguez B."/>
            <person name="Murad R."/>
            <person name="Mortazavi A."/>
        </authorList>
    </citation>
    <scope>NUCLEOTIDE SEQUENCE [LARGE SCALE GENOMIC DNA]</scope>
    <source>
        <strain evidence="2 3">ALL</strain>
    </source>
</reference>
<comment type="caution">
    <text evidence="2">The sequence shown here is derived from an EMBL/GenBank/DDBJ whole genome shotgun (WGS) entry which is preliminary data.</text>
</comment>
<organism evidence="2 3">
    <name type="scientific">Steinernema carpocapsae</name>
    <name type="common">Entomopathogenic nematode</name>
    <dbReference type="NCBI Taxonomy" id="34508"/>
    <lineage>
        <taxon>Eukaryota</taxon>
        <taxon>Metazoa</taxon>
        <taxon>Ecdysozoa</taxon>
        <taxon>Nematoda</taxon>
        <taxon>Chromadorea</taxon>
        <taxon>Rhabditida</taxon>
        <taxon>Tylenchina</taxon>
        <taxon>Panagrolaimomorpha</taxon>
        <taxon>Strongyloidoidea</taxon>
        <taxon>Steinernematidae</taxon>
        <taxon>Steinernema</taxon>
    </lineage>
</organism>
<sequence>MGNEAVNNGRGTMPGLPSPLDQLQAEYARRLAEESPNFRPLETRRRKEGSDLRSRDGLHPMKSVYLFEGTIGKSTIEDLATALEMSDAEGVGRVPSLTDSSVFGFSDVVTSASQVSVYLPSQCPSEYSNSNPANIFTWNREKSKKTNKDAQLVNESVYCMNELNESRSYEATNHD</sequence>
<feature type="compositionally biased region" description="Basic and acidic residues" evidence="1">
    <location>
        <begin position="41"/>
        <end position="55"/>
    </location>
</feature>
<evidence type="ECO:0000313" key="2">
    <source>
        <dbReference type="EMBL" id="TKR78027.1"/>
    </source>
</evidence>
<reference evidence="2 3" key="1">
    <citation type="journal article" date="2015" name="Genome Biol.">
        <title>Comparative genomics of Steinernema reveals deeply conserved gene regulatory networks.</title>
        <authorList>
            <person name="Dillman A.R."/>
            <person name="Macchietto M."/>
            <person name="Porter C.F."/>
            <person name="Rogers A."/>
            <person name="Williams B."/>
            <person name="Antoshechkin I."/>
            <person name="Lee M.M."/>
            <person name="Goodwin Z."/>
            <person name="Lu X."/>
            <person name="Lewis E.E."/>
            <person name="Goodrich-Blair H."/>
            <person name="Stock S.P."/>
            <person name="Adams B.J."/>
            <person name="Sternberg P.W."/>
            <person name="Mortazavi A."/>
        </authorList>
    </citation>
    <scope>NUCLEOTIDE SEQUENCE [LARGE SCALE GENOMIC DNA]</scope>
    <source>
        <strain evidence="2 3">ALL</strain>
    </source>
</reference>
<dbReference type="EMBL" id="AZBU02000005">
    <property type="protein sequence ID" value="TKR78027.1"/>
    <property type="molecule type" value="Genomic_DNA"/>
</dbReference>
<protein>
    <submittedName>
        <fullName evidence="2">Uncharacterized protein</fullName>
    </submittedName>
</protein>
<dbReference type="Proteomes" id="UP000298663">
    <property type="component" value="Unassembled WGS sequence"/>
</dbReference>
<gene>
    <name evidence="2" type="ORF">L596_018901</name>
</gene>
<feature type="region of interest" description="Disordered" evidence="1">
    <location>
        <begin position="1"/>
        <end position="55"/>
    </location>
</feature>
<evidence type="ECO:0000313" key="3">
    <source>
        <dbReference type="Proteomes" id="UP000298663"/>
    </source>
</evidence>
<name>A0A4U5N609_STECR</name>
<proteinExistence type="predicted"/>
<evidence type="ECO:0000256" key="1">
    <source>
        <dbReference type="SAM" id="MobiDB-lite"/>
    </source>
</evidence>
<dbReference type="OrthoDB" id="10422807at2759"/>
<keyword evidence="3" id="KW-1185">Reference proteome</keyword>
<dbReference type="AlphaFoldDB" id="A0A4U5N609"/>
<accession>A0A4U5N609</accession>